<reference evidence="14" key="1">
    <citation type="submission" date="2019-09" db="EMBL/GenBank/DDBJ databases">
        <title>Draft genome information of white flower Hibiscus syriacus.</title>
        <authorList>
            <person name="Kim Y.-M."/>
        </authorList>
    </citation>
    <scope>NUCLEOTIDE SEQUENCE [LARGE SCALE GENOMIC DNA]</scope>
    <source>
        <strain evidence="14">YM2019G1</strain>
    </source>
</reference>
<feature type="domain" description="Protein kinase" evidence="13">
    <location>
        <begin position="642"/>
        <end position="950"/>
    </location>
</feature>
<dbReference type="PANTHER" id="PTHR48057:SF5">
    <property type="entry name" value="LEUCINE-RICH REPEAT (LRR) FAMILY PROTEIN-RELATED"/>
    <property type="match status" value="1"/>
</dbReference>
<keyword evidence="4" id="KW-0433">Leucine-rich repeat</keyword>
<dbReference type="Gene3D" id="3.80.10.10">
    <property type="entry name" value="Ribonuclease Inhibitor"/>
    <property type="match status" value="4"/>
</dbReference>
<keyword evidence="10" id="KW-0675">Receptor</keyword>
<name>A0A6A2XJK6_HIBSY</name>
<gene>
    <name evidence="14" type="ORF">F3Y22_tig00116997pilonHSYRG00009</name>
</gene>
<evidence type="ECO:0000256" key="7">
    <source>
        <dbReference type="ARBA" id="ARBA00022737"/>
    </source>
</evidence>
<evidence type="ECO:0000313" key="14">
    <source>
        <dbReference type="EMBL" id="KAE8656587.1"/>
    </source>
</evidence>
<dbReference type="InterPro" id="IPR001611">
    <property type="entry name" value="Leu-rich_rpt"/>
</dbReference>
<feature type="transmembrane region" description="Helical" evidence="12">
    <location>
        <begin position="633"/>
        <end position="658"/>
    </location>
</feature>
<sequence>MEKKGVEASPVVVVVFFMFMFLFFSFVVSDNAGEEIELLLSFKSSIRDPSGFLSNWDSSATFCQWHGVTCNNLSHVDRLDLSAKNLSGKLVSSSIFRLPFIQTLNLSNNQLHGEIPEDVFSSSSSSLRSLNLSNNNFTGQIPKGSIPDLEVLDLSNNMLSGKIPLEIGSLYSLKYLDLGGNVLVGKIPTSISNITNLQFLTLASNQLIGPIPRELGKMKSLKWIYVGYNNLSGQIPEEIGTLTSLNHLDLVYNNLTGQIPSSLGNLSDLQHLFLYQNKLTGPIPNSIFGLKKLVSLDLSDNSLSGEISGLVIHLQNLEIIHLFGNSFTGKIPKALTALPRLQVLQLWSNRLSGEIPESLGRLNDLTILDLSTNNLTGRIPDGLCSSGRLFKLILFSNSLEGSIPKNLSTCTSLQRVRLQNNRLSGELSSEFTKLPLVYFLDVSNNYLSGNLGERKWDMPSLEMLNLAGNRFSGKLPHSFGSQKIEVLDLSRSGFAGTIPRSFGSLEELMQLSLCENKLIGEIPEELCSCNKLVSLDLSHNQLSGRIPTGFADMPVLGRLYLSENQLSGQVPPQLGKMESLIQLNISHNHLQGSLPSTGAFLAINSSAVAGNDLCGGDETSGLPPCKKVKHRDWWFFFVICPLGALILLVVAAFGFMFIRRRKNLELKRVENEDGIWELQFFDSKVSKSVTVDDIKLSAKEVNGICRGKSFVVKEMNEVNLIAPSFWSEIKRLGKLQHPNIVILIGTCRSDKGAYLFYQYIEGKLLSETLHNLTWEKRRKVAMGIAKALRFLHAYCKPSVIVGDMSPERVIIDGKDEPRLQLSLPGLFSIANKPFISSAYVAPEARESKDMCEKSDIYGFGLILIELLTGKSPDDGEFGEQHQSIVEWARYCYSDCHLDTWVDPMIKPSHASNANPSQIVEAMNLALHCTAGDPMARPSSTDVSKTLQSAFKITSCGSALKFSSTV</sequence>
<dbReference type="SUPFAM" id="SSF52058">
    <property type="entry name" value="L domain-like"/>
    <property type="match status" value="1"/>
</dbReference>
<evidence type="ECO:0000256" key="5">
    <source>
        <dbReference type="ARBA" id="ARBA00022692"/>
    </source>
</evidence>
<evidence type="ECO:0000259" key="13">
    <source>
        <dbReference type="PROSITE" id="PS50011"/>
    </source>
</evidence>
<keyword evidence="9 12" id="KW-0472">Membrane</keyword>
<dbReference type="Pfam" id="PF13855">
    <property type="entry name" value="LRR_8"/>
    <property type="match status" value="2"/>
</dbReference>
<evidence type="ECO:0000256" key="12">
    <source>
        <dbReference type="SAM" id="Phobius"/>
    </source>
</evidence>
<comment type="caution">
    <text evidence="14">The sequence shown here is derived from an EMBL/GenBank/DDBJ whole genome shotgun (WGS) entry which is preliminary data.</text>
</comment>
<evidence type="ECO:0000256" key="11">
    <source>
        <dbReference type="ARBA" id="ARBA00023180"/>
    </source>
</evidence>
<accession>A0A6A2XJK6</accession>
<dbReference type="SUPFAM" id="SSF52047">
    <property type="entry name" value="RNI-like"/>
    <property type="match status" value="1"/>
</dbReference>
<dbReference type="GO" id="GO:0006952">
    <property type="term" value="P:defense response"/>
    <property type="evidence" value="ECO:0007669"/>
    <property type="project" value="UniProtKB-ARBA"/>
</dbReference>
<evidence type="ECO:0000256" key="4">
    <source>
        <dbReference type="ARBA" id="ARBA00022614"/>
    </source>
</evidence>
<dbReference type="FunFam" id="3.80.10.10:FF:000356">
    <property type="entry name" value="LRR receptor-like serine/threonine-protein kinase"/>
    <property type="match status" value="1"/>
</dbReference>
<dbReference type="FunFam" id="3.80.10.10:FF:000453">
    <property type="entry name" value="Leucine-rich receptor-like protein kinase family protein"/>
    <property type="match status" value="1"/>
</dbReference>
<dbReference type="PRINTS" id="PR00019">
    <property type="entry name" value="LEURICHRPT"/>
</dbReference>
<dbReference type="PANTHER" id="PTHR48057">
    <property type="entry name" value="LEUCINE-RICH REPEAT SERINE/THREONINE-PROTEIN KINASE 1"/>
    <property type="match status" value="1"/>
</dbReference>
<dbReference type="GO" id="GO:0005524">
    <property type="term" value="F:ATP binding"/>
    <property type="evidence" value="ECO:0007669"/>
    <property type="project" value="InterPro"/>
</dbReference>
<dbReference type="InterPro" id="IPR000719">
    <property type="entry name" value="Prot_kinase_dom"/>
</dbReference>
<dbReference type="Pfam" id="PF00560">
    <property type="entry name" value="LRR_1"/>
    <property type="match status" value="5"/>
</dbReference>
<evidence type="ECO:0000256" key="9">
    <source>
        <dbReference type="ARBA" id="ARBA00023136"/>
    </source>
</evidence>
<keyword evidence="7" id="KW-0677">Repeat</keyword>
<evidence type="ECO:0000256" key="10">
    <source>
        <dbReference type="ARBA" id="ARBA00023170"/>
    </source>
</evidence>
<evidence type="ECO:0000256" key="1">
    <source>
        <dbReference type="ARBA" id="ARBA00004251"/>
    </source>
</evidence>
<evidence type="ECO:0000313" key="15">
    <source>
        <dbReference type="Proteomes" id="UP000436088"/>
    </source>
</evidence>
<proteinExistence type="inferred from homology"/>
<protein>
    <submittedName>
        <fullName evidence="14">Leucine-rich repeat receptor-like protein kinase</fullName>
    </submittedName>
</protein>
<dbReference type="InterPro" id="IPR013210">
    <property type="entry name" value="LRR_N_plant-typ"/>
</dbReference>
<evidence type="ECO:0000256" key="2">
    <source>
        <dbReference type="ARBA" id="ARBA00009592"/>
    </source>
</evidence>
<keyword evidence="5 12" id="KW-0812">Transmembrane</keyword>
<evidence type="ECO:0000256" key="8">
    <source>
        <dbReference type="ARBA" id="ARBA00022989"/>
    </source>
</evidence>
<comment type="subcellular location">
    <subcellularLocation>
        <location evidence="1">Cell membrane</location>
        <topology evidence="1">Single-pass type I membrane protein</topology>
    </subcellularLocation>
</comment>
<comment type="similarity">
    <text evidence="2">Belongs to the RLP family.</text>
</comment>
<dbReference type="Gene3D" id="1.10.510.10">
    <property type="entry name" value="Transferase(Phosphotransferase) domain 1"/>
    <property type="match status" value="1"/>
</dbReference>
<dbReference type="Pfam" id="PF23598">
    <property type="entry name" value="LRR_14"/>
    <property type="match status" value="1"/>
</dbReference>
<dbReference type="GO" id="GO:0009791">
    <property type="term" value="P:post-embryonic development"/>
    <property type="evidence" value="ECO:0007669"/>
    <property type="project" value="UniProtKB-ARBA"/>
</dbReference>
<dbReference type="PROSITE" id="PS50011">
    <property type="entry name" value="PROTEIN_KINASE_DOM"/>
    <property type="match status" value="1"/>
</dbReference>
<dbReference type="FunFam" id="3.80.10.10:FF:000726">
    <property type="entry name" value="Probably inactive leucine-rich repeat receptor-like protein kinase"/>
    <property type="match status" value="1"/>
</dbReference>
<dbReference type="SUPFAM" id="SSF56112">
    <property type="entry name" value="Protein kinase-like (PK-like)"/>
    <property type="match status" value="1"/>
</dbReference>
<dbReference type="Pfam" id="PF00069">
    <property type="entry name" value="Pkinase"/>
    <property type="match status" value="1"/>
</dbReference>
<feature type="transmembrane region" description="Helical" evidence="12">
    <location>
        <begin position="12"/>
        <end position="29"/>
    </location>
</feature>
<dbReference type="InterPro" id="IPR011009">
    <property type="entry name" value="Kinase-like_dom_sf"/>
</dbReference>
<dbReference type="Proteomes" id="UP000436088">
    <property type="component" value="Unassembled WGS sequence"/>
</dbReference>
<organism evidence="14 15">
    <name type="scientific">Hibiscus syriacus</name>
    <name type="common">Rose of Sharon</name>
    <dbReference type="NCBI Taxonomy" id="106335"/>
    <lineage>
        <taxon>Eukaryota</taxon>
        <taxon>Viridiplantae</taxon>
        <taxon>Streptophyta</taxon>
        <taxon>Embryophyta</taxon>
        <taxon>Tracheophyta</taxon>
        <taxon>Spermatophyta</taxon>
        <taxon>Magnoliopsida</taxon>
        <taxon>eudicotyledons</taxon>
        <taxon>Gunneridae</taxon>
        <taxon>Pentapetalae</taxon>
        <taxon>rosids</taxon>
        <taxon>malvids</taxon>
        <taxon>Malvales</taxon>
        <taxon>Malvaceae</taxon>
        <taxon>Malvoideae</taxon>
        <taxon>Hibiscus</taxon>
    </lineage>
</organism>
<dbReference type="GO" id="GO:0051707">
    <property type="term" value="P:response to other organism"/>
    <property type="evidence" value="ECO:0007669"/>
    <property type="project" value="UniProtKB-ARBA"/>
</dbReference>
<keyword evidence="3" id="KW-1003">Cell membrane</keyword>
<keyword evidence="15" id="KW-1185">Reference proteome</keyword>
<keyword evidence="8 12" id="KW-1133">Transmembrane helix</keyword>
<evidence type="ECO:0000256" key="6">
    <source>
        <dbReference type="ARBA" id="ARBA00022729"/>
    </source>
</evidence>
<dbReference type="InterPro" id="IPR055414">
    <property type="entry name" value="LRR_R13L4/SHOC2-like"/>
</dbReference>
<dbReference type="SMART" id="SM00369">
    <property type="entry name" value="LRR_TYP"/>
    <property type="match status" value="11"/>
</dbReference>
<dbReference type="AlphaFoldDB" id="A0A6A2XJK6"/>
<evidence type="ECO:0000256" key="3">
    <source>
        <dbReference type="ARBA" id="ARBA00022475"/>
    </source>
</evidence>
<dbReference type="InterPro" id="IPR032675">
    <property type="entry name" value="LRR_dom_sf"/>
</dbReference>
<dbReference type="OrthoDB" id="676979at2759"/>
<keyword evidence="11" id="KW-0325">Glycoprotein</keyword>
<dbReference type="EMBL" id="VEPZ02001762">
    <property type="protein sequence ID" value="KAE8656587.1"/>
    <property type="molecule type" value="Genomic_DNA"/>
</dbReference>
<dbReference type="GO" id="GO:0004672">
    <property type="term" value="F:protein kinase activity"/>
    <property type="evidence" value="ECO:0007669"/>
    <property type="project" value="InterPro"/>
</dbReference>
<dbReference type="FunFam" id="3.80.10.10:FF:000129">
    <property type="entry name" value="Leucine-rich repeat receptor-like kinase"/>
    <property type="match status" value="1"/>
</dbReference>
<dbReference type="Pfam" id="PF08263">
    <property type="entry name" value="LRRNT_2"/>
    <property type="match status" value="1"/>
</dbReference>
<keyword evidence="6" id="KW-0732">Signal</keyword>
<dbReference type="Gene3D" id="3.30.200.20">
    <property type="entry name" value="Phosphorylase Kinase, domain 1"/>
    <property type="match status" value="1"/>
</dbReference>
<dbReference type="InterPro" id="IPR003591">
    <property type="entry name" value="Leu-rich_rpt_typical-subtyp"/>
</dbReference>
<dbReference type="GO" id="GO:0005886">
    <property type="term" value="C:plasma membrane"/>
    <property type="evidence" value="ECO:0007669"/>
    <property type="project" value="UniProtKB-SubCell"/>
</dbReference>
<dbReference type="InterPro" id="IPR052595">
    <property type="entry name" value="LRRC69/RLP"/>
</dbReference>